<name>A0A6J4H0L4_9PROT</name>
<keyword evidence="1" id="KW-0732">Signal</keyword>
<feature type="signal peptide" evidence="1">
    <location>
        <begin position="1"/>
        <end position="24"/>
    </location>
</feature>
<evidence type="ECO:0000256" key="1">
    <source>
        <dbReference type="SAM" id="SignalP"/>
    </source>
</evidence>
<organism evidence="2">
    <name type="scientific">uncultured Craurococcus sp</name>
    <dbReference type="NCBI Taxonomy" id="1135998"/>
    <lineage>
        <taxon>Bacteria</taxon>
        <taxon>Pseudomonadati</taxon>
        <taxon>Pseudomonadota</taxon>
        <taxon>Alphaproteobacteria</taxon>
        <taxon>Acetobacterales</taxon>
        <taxon>Acetobacteraceae</taxon>
        <taxon>Craurococcus</taxon>
        <taxon>environmental samples</taxon>
    </lineage>
</organism>
<proteinExistence type="predicted"/>
<gene>
    <name evidence="2" type="ORF">AVDCRST_MAG27-1097</name>
</gene>
<sequence>MRHVLFGLSLAVLSLALVPGLATAEATTPQPARVSAAIQPDVSLPQPPLVDCRPVYAPAAMAIGPASANPEQATEGFLLIGTACTVAE</sequence>
<accession>A0A6J4H0L4</accession>
<evidence type="ECO:0000313" key="2">
    <source>
        <dbReference type="EMBL" id="CAA9209643.1"/>
    </source>
</evidence>
<reference evidence="2" key="1">
    <citation type="submission" date="2020-02" db="EMBL/GenBank/DDBJ databases">
        <authorList>
            <person name="Meier V. D."/>
        </authorList>
    </citation>
    <scope>NUCLEOTIDE SEQUENCE</scope>
    <source>
        <strain evidence="2">AVDCRST_MAG27</strain>
    </source>
</reference>
<dbReference type="AlphaFoldDB" id="A0A6J4H0L4"/>
<protein>
    <submittedName>
        <fullName evidence="2">Uncharacterized protein</fullName>
    </submittedName>
</protein>
<dbReference type="EMBL" id="CADCTD010000001">
    <property type="protein sequence ID" value="CAA9209643.1"/>
    <property type="molecule type" value="Genomic_DNA"/>
</dbReference>
<feature type="chain" id="PRO_5026848686" evidence="1">
    <location>
        <begin position="25"/>
        <end position="88"/>
    </location>
</feature>